<evidence type="ECO:0000256" key="4">
    <source>
        <dbReference type="SAM" id="SignalP"/>
    </source>
</evidence>
<keyword evidence="6" id="KW-1185">Reference proteome</keyword>
<gene>
    <name evidence="5" type="ORF">F503_08410</name>
</gene>
<proteinExistence type="inferred from homology"/>
<organism evidence="5 6">
    <name type="scientific">Ophiostoma piceae (strain UAMH 11346)</name>
    <name type="common">Sap stain fungus</name>
    <dbReference type="NCBI Taxonomy" id="1262450"/>
    <lineage>
        <taxon>Eukaryota</taxon>
        <taxon>Fungi</taxon>
        <taxon>Dikarya</taxon>
        <taxon>Ascomycota</taxon>
        <taxon>Pezizomycotina</taxon>
        <taxon>Sordariomycetes</taxon>
        <taxon>Sordariomycetidae</taxon>
        <taxon>Ophiostomatales</taxon>
        <taxon>Ophiostomataceae</taxon>
        <taxon>Ophiostoma</taxon>
    </lineage>
</organism>
<dbReference type="EMBL" id="KE148155">
    <property type="protein sequence ID" value="EPE05879.1"/>
    <property type="molecule type" value="Genomic_DNA"/>
</dbReference>
<evidence type="ECO:0000256" key="3">
    <source>
        <dbReference type="SAM" id="MobiDB-lite"/>
    </source>
</evidence>
<keyword evidence="2" id="KW-0326">Glycosidase</keyword>
<comment type="similarity">
    <text evidence="1 2">Belongs to the glycosyl hydrolase 12 (cellulase H) family.</text>
</comment>
<dbReference type="OMA" id="VCLKVDN"/>
<dbReference type="Pfam" id="PF01670">
    <property type="entry name" value="Glyco_hydro_12"/>
    <property type="match status" value="1"/>
</dbReference>
<dbReference type="PANTHER" id="PTHR34002">
    <property type="entry name" value="BLR1656 PROTEIN"/>
    <property type="match status" value="1"/>
</dbReference>
<dbReference type="VEuPathDB" id="FungiDB:F503_08410"/>
<keyword evidence="2" id="KW-0378">Hydrolase</keyword>
<dbReference type="InterPro" id="IPR013319">
    <property type="entry name" value="GH11/12"/>
</dbReference>
<protein>
    <submittedName>
        <fullName evidence="5">Xyloglucan-specific endoglucanase</fullName>
    </submittedName>
</protein>
<sequence>MLVGLALTLLNVGLVAAPIGGAVGTLAGIDYYRRTHGQSPLFTSDPDDTSGTPGYTGGGGGGGEPDNFNYTANYTWPGSLPNATTTSGGVTLAKYCQQYVDIDVGTKTGQNYTLNPNQWGWTFGDEGGMCLNVTTFTNMTYATNTTAPDWSVTWQYDAGPSSQPVHAFPNIMMDNSVLPVKLSKLSIMSLDVQWAYEDLGTAVYKRNRVQEDMVFNVDEAAIEARAVKQMMNLAERYVAGTTFSANVAVDMFFDSNAKIAGKTSNATYEVMVWLAQFGQYTDPIGSNKGAVTSYVIDGANFTLYSGTNNNKQHVLTWVAEKAAPLFSGSLLPLIEVLPQLDLDYYPGENDYLGYFAFGSECYYSADNITFYVQDLSMEIR</sequence>
<dbReference type="OrthoDB" id="89349at2759"/>
<dbReference type="Gene3D" id="2.60.120.180">
    <property type="match status" value="1"/>
</dbReference>
<evidence type="ECO:0000313" key="6">
    <source>
        <dbReference type="Proteomes" id="UP000016923"/>
    </source>
</evidence>
<dbReference type="GO" id="GO:0000272">
    <property type="term" value="P:polysaccharide catabolic process"/>
    <property type="evidence" value="ECO:0007669"/>
    <property type="project" value="UniProtKB-KW"/>
</dbReference>
<feature type="compositionally biased region" description="Gly residues" evidence="3">
    <location>
        <begin position="54"/>
        <end position="63"/>
    </location>
</feature>
<feature type="signal peptide" evidence="4">
    <location>
        <begin position="1"/>
        <end position="16"/>
    </location>
</feature>
<dbReference type="PANTHER" id="PTHR34002:SF9">
    <property type="entry name" value="XYLOGLUCAN-SPECIFIC ENDO-BETA-1,4-GLUCANASE A"/>
    <property type="match status" value="1"/>
</dbReference>
<dbReference type="SUPFAM" id="SSF49899">
    <property type="entry name" value="Concanavalin A-like lectins/glucanases"/>
    <property type="match status" value="1"/>
</dbReference>
<dbReference type="InterPro" id="IPR013320">
    <property type="entry name" value="ConA-like_dom_sf"/>
</dbReference>
<reference evidence="5 6" key="1">
    <citation type="journal article" date="2013" name="BMC Genomics">
        <title>The genome and transcriptome of the pine saprophyte Ophiostoma piceae, and a comparison with the bark beetle-associated pine pathogen Grosmannia clavigera.</title>
        <authorList>
            <person name="Haridas S."/>
            <person name="Wang Y."/>
            <person name="Lim L."/>
            <person name="Massoumi Alamouti S."/>
            <person name="Jackman S."/>
            <person name="Docking R."/>
            <person name="Robertson G."/>
            <person name="Birol I."/>
            <person name="Bohlmann J."/>
            <person name="Breuil C."/>
        </authorList>
    </citation>
    <scope>NUCLEOTIDE SEQUENCE [LARGE SCALE GENOMIC DNA]</scope>
    <source>
        <strain evidence="5 6">UAMH 11346</strain>
    </source>
</reference>
<dbReference type="GO" id="GO:0008810">
    <property type="term" value="F:cellulase activity"/>
    <property type="evidence" value="ECO:0007669"/>
    <property type="project" value="InterPro"/>
</dbReference>
<dbReference type="InterPro" id="IPR002594">
    <property type="entry name" value="GH12"/>
</dbReference>
<dbReference type="HOGENOM" id="CLU_073364_0_0_1"/>
<feature type="chain" id="PRO_5004506608" evidence="4">
    <location>
        <begin position="17"/>
        <end position="380"/>
    </location>
</feature>
<dbReference type="STRING" id="1262450.S3BX95"/>
<evidence type="ECO:0000313" key="5">
    <source>
        <dbReference type="EMBL" id="EPE05879.1"/>
    </source>
</evidence>
<dbReference type="eggNOG" id="ENOG502SH4Y">
    <property type="taxonomic scope" value="Eukaryota"/>
</dbReference>
<keyword evidence="4" id="KW-0732">Signal</keyword>
<accession>S3BX95</accession>
<name>S3BX95_OPHP1</name>
<keyword evidence="2" id="KW-0119">Carbohydrate metabolism</keyword>
<dbReference type="Proteomes" id="UP000016923">
    <property type="component" value="Unassembled WGS sequence"/>
</dbReference>
<evidence type="ECO:0000256" key="2">
    <source>
        <dbReference type="RuleBase" id="RU361163"/>
    </source>
</evidence>
<dbReference type="AlphaFoldDB" id="S3BX95"/>
<feature type="region of interest" description="Disordered" evidence="3">
    <location>
        <begin position="40"/>
        <end position="63"/>
    </location>
</feature>
<keyword evidence="2" id="KW-0624">Polysaccharide degradation</keyword>
<evidence type="ECO:0000256" key="1">
    <source>
        <dbReference type="ARBA" id="ARBA00005519"/>
    </source>
</evidence>